<evidence type="ECO:0000256" key="5">
    <source>
        <dbReference type="ARBA" id="ARBA00022989"/>
    </source>
</evidence>
<dbReference type="SUPFAM" id="SSF52540">
    <property type="entry name" value="P-loop containing nucleoside triphosphate hydrolases"/>
    <property type="match status" value="1"/>
</dbReference>
<dbReference type="Gene3D" id="1.20.1560.10">
    <property type="entry name" value="ABC transporter type 1, transmembrane domain"/>
    <property type="match status" value="1"/>
</dbReference>
<dbReference type="Gene3D" id="3.40.50.300">
    <property type="entry name" value="P-loop containing nucleotide triphosphate hydrolases"/>
    <property type="match status" value="1"/>
</dbReference>
<organism evidence="10 11">
    <name type="scientific">Peptoniphilus olsenii</name>
    <dbReference type="NCBI Taxonomy" id="411570"/>
    <lineage>
        <taxon>Bacteria</taxon>
        <taxon>Bacillati</taxon>
        <taxon>Bacillota</taxon>
        <taxon>Tissierellia</taxon>
        <taxon>Tissierellales</taxon>
        <taxon>Peptoniphilaceae</taxon>
        <taxon>Peptoniphilus</taxon>
    </lineage>
</organism>
<dbReference type="EMBL" id="JBEPMA010000007">
    <property type="protein sequence ID" value="MET3617644.1"/>
    <property type="molecule type" value="Genomic_DNA"/>
</dbReference>
<feature type="transmembrane region" description="Helical" evidence="7">
    <location>
        <begin position="28"/>
        <end position="54"/>
    </location>
</feature>
<evidence type="ECO:0000259" key="9">
    <source>
        <dbReference type="PROSITE" id="PS50929"/>
    </source>
</evidence>
<dbReference type="Pfam" id="PF00005">
    <property type="entry name" value="ABC_tran"/>
    <property type="match status" value="1"/>
</dbReference>
<evidence type="ECO:0000256" key="4">
    <source>
        <dbReference type="ARBA" id="ARBA00022840"/>
    </source>
</evidence>
<feature type="domain" description="ABC transporter" evidence="8">
    <location>
        <begin position="345"/>
        <end position="586"/>
    </location>
</feature>
<gene>
    <name evidence="10" type="ORF">ABID14_001278</name>
</gene>
<dbReference type="RefSeq" id="WP_354368285.1">
    <property type="nucleotide sequence ID" value="NZ_JBEPMA010000007.1"/>
</dbReference>
<protein>
    <submittedName>
        <fullName evidence="10">ABC-type multidrug transport system fused ATPase/permease subunit</fullName>
    </submittedName>
</protein>
<evidence type="ECO:0000256" key="7">
    <source>
        <dbReference type="SAM" id="Phobius"/>
    </source>
</evidence>
<evidence type="ECO:0000256" key="2">
    <source>
        <dbReference type="ARBA" id="ARBA00022692"/>
    </source>
</evidence>
<feature type="transmembrane region" description="Helical" evidence="7">
    <location>
        <begin position="158"/>
        <end position="183"/>
    </location>
</feature>
<keyword evidence="6 7" id="KW-0472">Membrane</keyword>
<evidence type="ECO:0000313" key="10">
    <source>
        <dbReference type="EMBL" id="MET3617644.1"/>
    </source>
</evidence>
<feature type="transmembrane region" description="Helical" evidence="7">
    <location>
        <begin position="66"/>
        <end position="90"/>
    </location>
</feature>
<dbReference type="Proteomes" id="UP001549162">
    <property type="component" value="Unassembled WGS sequence"/>
</dbReference>
<name>A0ABV2JCX6_9FIRM</name>
<dbReference type="SUPFAM" id="SSF90123">
    <property type="entry name" value="ABC transporter transmembrane region"/>
    <property type="match status" value="1"/>
</dbReference>
<dbReference type="PROSITE" id="PS50893">
    <property type="entry name" value="ABC_TRANSPORTER_2"/>
    <property type="match status" value="1"/>
</dbReference>
<comment type="subcellular location">
    <subcellularLocation>
        <location evidence="1">Cell membrane</location>
        <topology evidence="1">Multi-pass membrane protein</topology>
    </subcellularLocation>
</comment>
<dbReference type="SMART" id="SM00382">
    <property type="entry name" value="AAA"/>
    <property type="match status" value="1"/>
</dbReference>
<dbReference type="InterPro" id="IPR027417">
    <property type="entry name" value="P-loop_NTPase"/>
</dbReference>
<sequence>MKEKKYDKNIFKNLIWIIHNMKIIDNKYIFISIVSMIINGIISPVSLIIMQKIINGVQTERNLNNIIFYIILYISIDLFNSVYSNFLGYYNTKYSMKFNLYFSEKIYLKASRLSLSDYENSKTYDIMNRAQNQGGDNLLSYYENFMSIITQLITLSSYIFILINFRVWLVAVIMVIPIFKYIINNKFNLKRFEIIKQRTNDSRKSWYLTYLLSYGNFYKELKTYNLFSYFINKYKNLIKRFNKEDLEINKSQIKWSTLISVVETLVDGFIFYYTISLGFFGNILIGDVITYIRAISNSKSNITSILLGLSNMVNQSLFIGQLFEFFDLEEEDISNKIKINEIREIEIKNLYYKYNSSKEYVLKNINLHINKNEKIAILGMNGSGKTTLIKLIMGFYRNYEGNILINGIEVRDIDKESLLKEISTLFQDFVKYEASFRKNISYSNLAIMNKDEKIKEIAFKFNFLELINSYDKKLDTQLGMWFDDGVNLSMGQWQKVALARAFAKESSLYILDEPNASMDSITEREISSLYKDILENKIGIIIAHKFFNIVGFVDEIIILKDGQIIERGSHESLIRDGIFYKKLLGV</sequence>
<evidence type="ECO:0000259" key="8">
    <source>
        <dbReference type="PROSITE" id="PS50893"/>
    </source>
</evidence>
<evidence type="ECO:0000256" key="6">
    <source>
        <dbReference type="ARBA" id="ARBA00023136"/>
    </source>
</evidence>
<dbReference type="PANTHER" id="PTHR24221">
    <property type="entry name" value="ATP-BINDING CASSETTE SUB-FAMILY B"/>
    <property type="match status" value="1"/>
</dbReference>
<dbReference type="InterPro" id="IPR036640">
    <property type="entry name" value="ABC1_TM_sf"/>
</dbReference>
<dbReference type="Pfam" id="PF00664">
    <property type="entry name" value="ABC_membrane"/>
    <property type="match status" value="1"/>
</dbReference>
<dbReference type="InterPro" id="IPR003593">
    <property type="entry name" value="AAA+_ATPase"/>
</dbReference>
<evidence type="ECO:0000256" key="3">
    <source>
        <dbReference type="ARBA" id="ARBA00022741"/>
    </source>
</evidence>
<reference evidence="10 11" key="1">
    <citation type="submission" date="2024-06" db="EMBL/GenBank/DDBJ databases">
        <title>Genomic Encyclopedia of Type Strains, Phase IV (KMG-IV): sequencing the most valuable type-strain genomes for metagenomic binning, comparative biology and taxonomic classification.</title>
        <authorList>
            <person name="Goeker M."/>
        </authorList>
    </citation>
    <scope>NUCLEOTIDE SEQUENCE [LARGE SCALE GENOMIC DNA]</scope>
    <source>
        <strain evidence="10 11">DSM 21460</strain>
    </source>
</reference>
<dbReference type="PROSITE" id="PS50929">
    <property type="entry name" value="ABC_TM1F"/>
    <property type="match status" value="1"/>
</dbReference>
<keyword evidence="11" id="KW-1185">Reference proteome</keyword>
<feature type="domain" description="ABC transmembrane type-1" evidence="9">
    <location>
        <begin position="30"/>
        <end position="314"/>
    </location>
</feature>
<evidence type="ECO:0000256" key="1">
    <source>
        <dbReference type="ARBA" id="ARBA00004651"/>
    </source>
</evidence>
<keyword evidence="3" id="KW-0547">Nucleotide-binding</keyword>
<proteinExistence type="predicted"/>
<dbReference type="InterPro" id="IPR011527">
    <property type="entry name" value="ABC1_TM_dom"/>
</dbReference>
<dbReference type="InterPro" id="IPR003439">
    <property type="entry name" value="ABC_transporter-like_ATP-bd"/>
</dbReference>
<keyword evidence="5 7" id="KW-1133">Transmembrane helix</keyword>
<keyword evidence="2 7" id="KW-0812">Transmembrane</keyword>
<feature type="transmembrane region" description="Helical" evidence="7">
    <location>
        <begin position="270"/>
        <end position="292"/>
    </location>
</feature>
<comment type="caution">
    <text evidence="10">The sequence shown here is derived from an EMBL/GenBank/DDBJ whole genome shotgun (WGS) entry which is preliminary data.</text>
</comment>
<accession>A0ABV2JCX6</accession>
<evidence type="ECO:0000313" key="11">
    <source>
        <dbReference type="Proteomes" id="UP001549162"/>
    </source>
</evidence>
<keyword evidence="4" id="KW-0067">ATP-binding</keyword>
<dbReference type="InterPro" id="IPR039421">
    <property type="entry name" value="Type_1_exporter"/>
</dbReference>
<dbReference type="PANTHER" id="PTHR24221:SF646">
    <property type="entry name" value="HAEMOLYSIN SECRETION ATP-BINDING PROTEIN"/>
    <property type="match status" value="1"/>
</dbReference>